<comment type="caution">
    <text evidence="4">The sequence shown here is derived from an EMBL/GenBank/DDBJ whole genome shotgun (WGS) entry which is preliminary data.</text>
</comment>
<organism evidence="4">
    <name type="scientific">marine sediment metagenome</name>
    <dbReference type="NCBI Taxonomy" id="412755"/>
    <lineage>
        <taxon>unclassified sequences</taxon>
        <taxon>metagenomes</taxon>
        <taxon>ecological metagenomes</taxon>
    </lineage>
</organism>
<keyword evidence="1" id="KW-0677">Repeat</keyword>
<dbReference type="AlphaFoldDB" id="X0THH6"/>
<dbReference type="InterPro" id="IPR011990">
    <property type="entry name" value="TPR-like_helical_dom_sf"/>
</dbReference>
<feature type="compositionally biased region" description="Basic and acidic residues" evidence="3">
    <location>
        <begin position="48"/>
        <end position="63"/>
    </location>
</feature>
<gene>
    <name evidence="4" type="ORF">S01H1_08310</name>
</gene>
<feature type="region of interest" description="Disordered" evidence="3">
    <location>
        <begin position="31"/>
        <end position="72"/>
    </location>
</feature>
<keyword evidence="2" id="KW-0802">TPR repeat</keyword>
<accession>X0THH6</accession>
<dbReference type="GO" id="GO:0009279">
    <property type="term" value="C:cell outer membrane"/>
    <property type="evidence" value="ECO:0007669"/>
    <property type="project" value="TreeGrafter"/>
</dbReference>
<sequence>MTFPTAIFPGRYAILFAILLAPASLLPAQQSGASTETADQVTSEPDDTEKGDTENSGDKKEEANQGQSDLDEAVIKRIDADSEKELESVAALLESSLKKGLDEENAAFARKMLGSVLLQRAQGLAAGMMQARGRMQLQLRDEALRSLQDAVENDPELVEAFLLIARLNLLPGGNQAAITEATTSAIDLLEDDPAEQSAAYVLRALTQEDDEKKLADLDEAARLDPENVEAMQARAFLRLQQNDVEGAIADMEVVLLKDPTNPNFAGPAIQKLIELDRVADAIDLTTKMLAAAPSEGMYRMRAILHRSEQKLEEAMSDLNKAYAMAPKDPVTLLQRAELALDREDIKSAKDDYRAARQIAPQIEAADQTIALRSRIALMENRLADAINDAVELVERNPEDMFR</sequence>
<dbReference type="PANTHER" id="PTHR44858:SF1">
    <property type="entry name" value="UDP-N-ACETYLGLUCOSAMINE--PEPTIDE N-ACETYLGLUCOSAMINYLTRANSFERASE SPINDLY-RELATED"/>
    <property type="match status" value="1"/>
</dbReference>
<dbReference type="EMBL" id="BARS01004267">
    <property type="protein sequence ID" value="GAF75535.1"/>
    <property type="molecule type" value="Genomic_DNA"/>
</dbReference>
<dbReference type="SMART" id="SM00028">
    <property type="entry name" value="TPR"/>
    <property type="match status" value="3"/>
</dbReference>
<evidence type="ECO:0000256" key="1">
    <source>
        <dbReference type="ARBA" id="ARBA00022737"/>
    </source>
</evidence>
<dbReference type="Gene3D" id="1.25.40.10">
    <property type="entry name" value="Tetratricopeptide repeat domain"/>
    <property type="match status" value="2"/>
</dbReference>
<evidence type="ECO:0000313" key="4">
    <source>
        <dbReference type="EMBL" id="GAF75535.1"/>
    </source>
</evidence>
<protein>
    <submittedName>
        <fullName evidence="4">Uncharacterized protein</fullName>
    </submittedName>
</protein>
<evidence type="ECO:0000256" key="3">
    <source>
        <dbReference type="SAM" id="MobiDB-lite"/>
    </source>
</evidence>
<feature type="compositionally biased region" description="Polar residues" evidence="3">
    <location>
        <begin position="32"/>
        <end position="43"/>
    </location>
</feature>
<dbReference type="GO" id="GO:0046813">
    <property type="term" value="P:receptor-mediated virion attachment to host cell"/>
    <property type="evidence" value="ECO:0007669"/>
    <property type="project" value="TreeGrafter"/>
</dbReference>
<name>X0THH6_9ZZZZ</name>
<proteinExistence type="predicted"/>
<reference evidence="4" key="1">
    <citation type="journal article" date="2014" name="Front. Microbiol.">
        <title>High frequency of phylogenetically diverse reductive dehalogenase-homologous genes in deep subseafloor sedimentary metagenomes.</title>
        <authorList>
            <person name="Kawai M."/>
            <person name="Futagami T."/>
            <person name="Toyoda A."/>
            <person name="Takaki Y."/>
            <person name="Nishi S."/>
            <person name="Hori S."/>
            <person name="Arai W."/>
            <person name="Tsubouchi T."/>
            <person name="Morono Y."/>
            <person name="Uchiyama I."/>
            <person name="Ito T."/>
            <person name="Fujiyama A."/>
            <person name="Inagaki F."/>
            <person name="Takami H."/>
        </authorList>
    </citation>
    <scope>NUCLEOTIDE SEQUENCE</scope>
    <source>
        <strain evidence="4">Expedition CK06-06</strain>
    </source>
</reference>
<dbReference type="InterPro" id="IPR050498">
    <property type="entry name" value="Ycf3"/>
</dbReference>
<dbReference type="SUPFAM" id="SSF48452">
    <property type="entry name" value="TPR-like"/>
    <property type="match status" value="1"/>
</dbReference>
<dbReference type="PANTHER" id="PTHR44858">
    <property type="entry name" value="TETRATRICOPEPTIDE REPEAT PROTEIN 6"/>
    <property type="match status" value="1"/>
</dbReference>
<feature type="non-terminal residue" evidence="4">
    <location>
        <position position="402"/>
    </location>
</feature>
<dbReference type="InterPro" id="IPR019734">
    <property type="entry name" value="TPR_rpt"/>
</dbReference>
<evidence type="ECO:0000256" key="2">
    <source>
        <dbReference type="ARBA" id="ARBA00022803"/>
    </source>
</evidence>